<dbReference type="NCBIfam" id="TIGR04346">
    <property type="entry name" value="DotA_TraY"/>
    <property type="match status" value="1"/>
</dbReference>
<dbReference type="EMBL" id="CP016621">
    <property type="protein sequence ID" value="ANY85474.1"/>
    <property type="molecule type" value="Genomic_DNA"/>
</dbReference>
<name>A0A1B2EZW0_9HYPH</name>
<evidence type="ECO:0008006" key="4">
    <source>
        <dbReference type="Google" id="ProtNLM"/>
    </source>
</evidence>
<feature type="transmembrane region" description="Helical" evidence="2">
    <location>
        <begin position="86"/>
        <end position="106"/>
    </location>
</feature>
<evidence type="ECO:0000256" key="1">
    <source>
        <dbReference type="SAM" id="MobiDB-lite"/>
    </source>
</evidence>
<reference evidence="3" key="1">
    <citation type="submission" date="2016-07" db="EMBL/GenBank/DDBJ databases">
        <title>Microvirga ossetica sp. nov. a new species of rhizobia isolated from root nodules of the legume species Vicia alpestris Steven originated from North Ossetia region in the Caucasus.</title>
        <authorList>
            <person name="Safronova V.I."/>
            <person name="Kuznetsova I.G."/>
            <person name="Sazanova A.L."/>
            <person name="Belimov A."/>
            <person name="Andronov E."/>
            <person name="Osledkin Y.S."/>
            <person name="Onishchuk O.P."/>
            <person name="Kurchak O.N."/>
            <person name="Shaposhnikov A.I."/>
            <person name="Willems A."/>
            <person name="Tikhonovich I.A."/>
        </authorList>
    </citation>
    <scope>NUCLEOTIDE SEQUENCE [LARGE SCALE GENOMIC DNA]</scope>
    <source>
        <strain evidence="3">V5/3M</strain>
        <plasmid evidence="3">unnamed5</plasmid>
    </source>
</reference>
<feature type="transmembrane region" description="Helical" evidence="2">
    <location>
        <begin position="522"/>
        <end position="549"/>
    </location>
</feature>
<feature type="transmembrane region" description="Helical" evidence="2">
    <location>
        <begin position="47"/>
        <end position="66"/>
    </location>
</feature>
<feature type="transmembrane region" description="Helical" evidence="2">
    <location>
        <begin position="494"/>
        <end position="516"/>
    </location>
</feature>
<feature type="transmembrane region" description="Helical" evidence="2">
    <location>
        <begin position="570"/>
        <end position="590"/>
    </location>
</feature>
<feature type="transmembrane region" description="Helical" evidence="2">
    <location>
        <begin position="610"/>
        <end position="630"/>
    </location>
</feature>
<feature type="region of interest" description="Disordered" evidence="1">
    <location>
        <begin position="684"/>
        <end position="719"/>
    </location>
</feature>
<organism evidence="3">
    <name type="scientific">Microvirga ossetica</name>
    <dbReference type="NCBI Taxonomy" id="1882682"/>
    <lineage>
        <taxon>Bacteria</taxon>
        <taxon>Pseudomonadati</taxon>
        <taxon>Pseudomonadota</taxon>
        <taxon>Alphaproteobacteria</taxon>
        <taxon>Hyphomicrobiales</taxon>
        <taxon>Methylobacteriaceae</taxon>
        <taxon>Microvirga</taxon>
    </lineage>
</organism>
<dbReference type="InterPro" id="IPR027628">
    <property type="entry name" value="DotA_TraY"/>
</dbReference>
<evidence type="ECO:0000256" key="2">
    <source>
        <dbReference type="SAM" id="Phobius"/>
    </source>
</evidence>
<protein>
    <recommendedName>
        <fullName evidence="4">DotA/TraY family protein</fullName>
    </recommendedName>
</protein>
<dbReference type="AlphaFoldDB" id="A0A1B2EZW0"/>
<keyword evidence="3" id="KW-0614">Plasmid</keyword>
<keyword evidence="2" id="KW-0472">Membrane</keyword>
<dbReference type="KEGG" id="moc:BB934_45480"/>
<keyword evidence="2" id="KW-0812">Transmembrane</keyword>
<keyword evidence="2" id="KW-1133">Transmembrane helix</keyword>
<geneLocation type="plasmid" evidence="3">
    <name>unnamed5</name>
</geneLocation>
<evidence type="ECO:0000313" key="3">
    <source>
        <dbReference type="EMBL" id="ANY85474.1"/>
    </source>
</evidence>
<proteinExistence type="predicted"/>
<gene>
    <name evidence="3" type="ORF">BB934_45480</name>
</gene>
<feature type="compositionally biased region" description="Basic and acidic residues" evidence="1">
    <location>
        <begin position="692"/>
        <end position="719"/>
    </location>
</feature>
<sequence>MAFDALGQYEPKPIDLLAQPGQNDIAWQFITTIYPSGQYTPFTMASFYFNAALCIVAMIFLSYYVMHFLVQSARSGYVGGKEFNNIYGPLRIAFGFASLVPIFFGLNGAQMLVHLHTRVGTNMGNMVALIQVDQTVKEGKPIANTEIGGHELVLKIVRGEVCRTVFNAKVEKVWMPFGDTANRYFRPLPPVGGEDVKGILVDGKRWDYGPECGAITINMPKTETGFETKRYEAVKSVIGSVRTGTEGAGQVGGSIAQAYVELYGNGLGTHGDAREENVVAGDKAEPIQVKAMLENGYLKAHVAPVIKKAGDTYDAAVIAAAAEETSKVNAAVREKLVENIKDQGWVAMAVYPRALVQAGALTANLAGEKPAYREPNRTTWKSFGAQMKLVFEVLDEQIKIESEGVGLSANDLAFAGDESMNWLAKGLAKLSRPLMEYAISIGKNPSNDPTGDSIQFGNIVVIATENTVALLAAATILTHNLASDSLGADGPVTFLTPLILAIIKFVWIIGVLNAHILPMIPVIHVIFGFLGWLLMVATATIAASIWAFLFIRMEGKDFFDGPHKAGSIMLLNVMLHPPLMMLGYGLALMLDVPLQNFINKIFPLAFAGQSGGSLNTISGLLVSYAIYLYLKWHVRMRLYGLIMRVPYMAMEYVGSRLQGFGEDGANTTIGGLASINQQGGNQVTGSLGAGHKANEDAKKDRLEQERRGKLDRVMSRKRT</sequence>
<dbReference type="OrthoDB" id="5457650at2"/>
<accession>A0A1B2EZW0</accession>
<dbReference type="RefSeq" id="WP_099516246.1">
    <property type="nucleotide sequence ID" value="NZ_CP016621.1"/>
</dbReference>